<dbReference type="PANTHER" id="PTHR28037">
    <property type="entry name" value="ALCOHOL O-ACETYLTRANSFERASE 1-RELATED"/>
    <property type="match status" value="1"/>
</dbReference>
<dbReference type="OMA" id="LEDQHNT"/>
<dbReference type="AlphaFoldDB" id="A0A2H3JLD5"/>
<protein>
    <recommendedName>
        <fullName evidence="3">Alcohol acetyltransferase</fullName>
    </recommendedName>
</protein>
<dbReference type="InterPro" id="IPR010828">
    <property type="entry name" value="Atf2/Sli1-like"/>
</dbReference>
<dbReference type="Pfam" id="PF07247">
    <property type="entry name" value="AATase"/>
    <property type="match status" value="1"/>
</dbReference>
<dbReference type="Proteomes" id="UP000218811">
    <property type="component" value="Unassembled WGS sequence"/>
</dbReference>
<dbReference type="EMBL" id="KB468124">
    <property type="protein sequence ID" value="PCH42335.1"/>
    <property type="molecule type" value="Genomic_DNA"/>
</dbReference>
<sequence length="466" mass="51608">MSRTVRQAGLLERYYVARHDLGMFFCVVVSAKYTAPDGGVLPRAGLFRALAQVAKQHGALAVRLVRLPDGRHAFERLSEIDLSQVVEFRTSGARTLAQTLQEQITRGFDTDSALPLWRLQVLEDNTINFAWHHGIGDGQSGFAFHHALQSALNDLDDDPNHHRSFDETTLISPDAISLASPIEERNSLSVPLGKLFHEVFNLLCPQSWTPSHTAWTGAPVPATESLLARVHLLQYTAMEVSRMLEICRKHNTTLTALVHTLAVVVISRLLAADRSIAMRYSTLSTNIPVSLRPLIDCGADEFGNYISSYQHHPAIIPFDQSAEPGSSWTEHFPWDSATRLAAELRLQQTQSASKIGLLRYLWSYEAYLTGMLGKKRSVLLEVSNLGRYPFIPPPSKNPVPPQWNVSDMYFTMSNPSSGPAMHADMIGTPNGGLGITIAWGKDVVEDSFGESFYSGLRDAMAELVEE</sequence>
<dbReference type="Gene3D" id="3.30.559.30">
    <property type="entry name" value="Nonribosomal peptide synthetase, condensation domain"/>
    <property type="match status" value="1"/>
</dbReference>
<gene>
    <name evidence="1" type="ORF">WOLCODRAFT_101952</name>
</gene>
<dbReference type="PANTHER" id="PTHR28037:SF1">
    <property type="entry name" value="ALCOHOL O-ACETYLTRANSFERASE 1-RELATED"/>
    <property type="match status" value="1"/>
</dbReference>
<evidence type="ECO:0000313" key="1">
    <source>
        <dbReference type="EMBL" id="PCH42335.1"/>
    </source>
</evidence>
<dbReference type="GO" id="GO:0008080">
    <property type="term" value="F:N-acetyltransferase activity"/>
    <property type="evidence" value="ECO:0007669"/>
    <property type="project" value="TreeGrafter"/>
</dbReference>
<evidence type="ECO:0000313" key="2">
    <source>
        <dbReference type="Proteomes" id="UP000218811"/>
    </source>
</evidence>
<dbReference type="InterPro" id="IPR023213">
    <property type="entry name" value="CAT-like_dom_sf"/>
</dbReference>
<dbReference type="Gene3D" id="3.30.559.10">
    <property type="entry name" value="Chloramphenicol acetyltransferase-like domain"/>
    <property type="match status" value="1"/>
</dbReference>
<evidence type="ECO:0008006" key="3">
    <source>
        <dbReference type="Google" id="ProtNLM"/>
    </source>
</evidence>
<proteinExistence type="predicted"/>
<reference evidence="1 2" key="1">
    <citation type="journal article" date="2012" name="Science">
        <title>The Paleozoic origin of enzymatic lignin decomposition reconstructed from 31 fungal genomes.</title>
        <authorList>
            <person name="Floudas D."/>
            <person name="Binder M."/>
            <person name="Riley R."/>
            <person name="Barry K."/>
            <person name="Blanchette R.A."/>
            <person name="Henrissat B."/>
            <person name="Martinez A.T."/>
            <person name="Otillar R."/>
            <person name="Spatafora J.W."/>
            <person name="Yadav J.S."/>
            <person name="Aerts A."/>
            <person name="Benoit I."/>
            <person name="Boyd A."/>
            <person name="Carlson A."/>
            <person name="Copeland A."/>
            <person name="Coutinho P.M."/>
            <person name="de Vries R.P."/>
            <person name="Ferreira P."/>
            <person name="Findley K."/>
            <person name="Foster B."/>
            <person name="Gaskell J."/>
            <person name="Glotzer D."/>
            <person name="Gorecki P."/>
            <person name="Heitman J."/>
            <person name="Hesse C."/>
            <person name="Hori C."/>
            <person name="Igarashi K."/>
            <person name="Jurgens J.A."/>
            <person name="Kallen N."/>
            <person name="Kersten P."/>
            <person name="Kohler A."/>
            <person name="Kuees U."/>
            <person name="Kumar T.K.A."/>
            <person name="Kuo A."/>
            <person name="LaButti K."/>
            <person name="Larrondo L.F."/>
            <person name="Lindquist E."/>
            <person name="Ling A."/>
            <person name="Lombard V."/>
            <person name="Lucas S."/>
            <person name="Lundell T."/>
            <person name="Martin R."/>
            <person name="McLaughlin D.J."/>
            <person name="Morgenstern I."/>
            <person name="Morin E."/>
            <person name="Murat C."/>
            <person name="Nagy L.G."/>
            <person name="Nolan M."/>
            <person name="Ohm R.A."/>
            <person name="Patyshakuliyeva A."/>
            <person name="Rokas A."/>
            <person name="Ruiz-Duenas F.J."/>
            <person name="Sabat G."/>
            <person name="Salamov A."/>
            <person name="Samejima M."/>
            <person name="Schmutz J."/>
            <person name="Slot J.C."/>
            <person name="St John F."/>
            <person name="Stenlid J."/>
            <person name="Sun H."/>
            <person name="Sun S."/>
            <person name="Syed K."/>
            <person name="Tsang A."/>
            <person name="Wiebenga A."/>
            <person name="Young D."/>
            <person name="Pisabarro A."/>
            <person name="Eastwood D.C."/>
            <person name="Martin F."/>
            <person name="Cullen D."/>
            <person name="Grigoriev I.V."/>
            <person name="Hibbett D.S."/>
        </authorList>
    </citation>
    <scope>NUCLEOTIDE SEQUENCE [LARGE SCALE GENOMIC DNA]</scope>
    <source>
        <strain evidence="1 2">MD-104</strain>
    </source>
</reference>
<keyword evidence="2" id="KW-1185">Reference proteome</keyword>
<dbReference type="OrthoDB" id="2150604at2759"/>
<name>A0A2H3JLD5_WOLCO</name>
<organism evidence="1 2">
    <name type="scientific">Wolfiporia cocos (strain MD-104)</name>
    <name type="common">Brown rot fungus</name>
    <dbReference type="NCBI Taxonomy" id="742152"/>
    <lineage>
        <taxon>Eukaryota</taxon>
        <taxon>Fungi</taxon>
        <taxon>Dikarya</taxon>
        <taxon>Basidiomycota</taxon>
        <taxon>Agaricomycotina</taxon>
        <taxon>Agaricomycetes</taxon>
        <taxon>Polyporales</taxon>
        <taxon>Phaeolaceae</taxon>
        <taxon>Wolfiporia</taxon>
    </lineage>
</organism>
<dbReference type="InterPro" id="IPR052058">
    <property type="entry name" value="Alcohol_O-acetyltransferase"/>
</dbReference>
<accession>A0A2H3JLD5</accession>
<dbReference type="SUPFAM" id="SSF52777">
    <property type="entry name" value="CoA-dependent acyltransferases"/>
    <property type="match status" value="2"/>
</dbReference>
<dbReference type="STRING" id="742152.A0A2H3JLD5"/>